<keyword evidence="4" id="KW-1003">Cell membrane</keyword>
<dbReference type="InterPro" id="IPR003439">
    <property type="entry name" value="ABC_transporter-like_ATP-bd"/>
</dbReference>
<accession>A0A2T3ZVY6</accession>
<dbReference type="Pfam" id="PF00005">
    <property type="entry name" value="ABC_tran"/>
    <property type="match status" value="2"/>
</dbReference>
<dbReference type="CDD" id="cd18579">
    <property type="entry name" value="ABC_6TM_ABCC_D1"/>
    <property type="match status" value="1"/>
</dbReference>
<evidence type="ECO:0000256" key="3">
    <source>
        <dbReference type="ARBA" id="ARBA00022448"/>
    </source>
</evidence>
<dbReference type="InterPro" id="IPR056227">
    <property type="entry name" value="TMD0_ABC"/>
</dbReference>
<evidence type="ECO:0000256" key="7">
    <source>
        <dbReference type="ARBA" id="ARBA00022840"/>
    </source>
</evidence>
<evidence type="ECO:0000256" key="6">
    <source>
        <dbReference type="ARBA" id="ARBA00022741"/>
    </source>
</evidence>
<dbReference type="Gene3D" id="3.40.50.300">
    <property type="entry name" value="P-loop containing nucleotide triphosphate hydrolases"/>
    <property type="match status" value="2"/>
</dbReference>
<feature type="transmembrane region" description="Helical" evidence="11">
    <location>
        <begin position="123"/>
        <end position="142"/>
    </location>
</feature>
<keyword evidence="9 11" id="KW-0472">Membrane</keyword>
<evidence type="ECO:0000256" key="8">
    <source>
        <dbReference type="ARBA" id="ARBA00022989"/>
    </source>
</evidence>
<dbReference type="PANTHER" id="PTHR24223">
    <property type="entry name" value="ATP-BINDING CASSETTE SUB-FAMILY C"/>
    <property type="match status" value="1"/>
</dbReference>
<dbReference type="CDD" id="cd03250">
    <property type="entry name" value="ABCC_MRP_domain1"/>
    <property type="match status" value="1"/>
</dbReference>
<keyword evidence="8 11" id="KW-1133">Transmembrane helix</keyword>
<dbReference type="PROSITE" id="PS00211">
    <property type="entry name" value="ABC_TRANSPORTER_1"/>
    <property type="match status" value="2"/>
</dbReference>
<feature type="transmembrane region" description="Helical" evidence="11">
    <location>
        <begin position="922"/>
        <end position="944"/>
    </location>
</feature>
<feature type="transmembrane region" description="Helical" evidence="11">
    <location>
        <begin position="1018"/>
        <end position="1038"/>
    </location>
</feature>
<keyword evidence="3" id="KW-0813">Transport</keyword>
<evidence type="ECO:0000256" key="11">
    <source>
        <dbReference type="SAM" id="Phobius"/>
    </source>
</evidence>
<dbReference type="InterPro" id="IPR044726">
    <property type="entry name" value="ABCC_6TM_D2"/>
</dbReference>
<dbReference type="PROSITE" id="PS50893">
    <property type="entry name" value="ABC_TRANSPORTER_2"/>
    <property type="match status" value="2"/>
</dbReference>
<dbReference type="InterPro" id="IPR017871">
    <property type="entry name" value="ABC_transporter-like_CS"/>
</dbReference>
<dbReference type="Proteomes" id="UP000241690">
    <property type="component" value="Unassembled WGS sequence"/>
</dbReference>
<dbReference type="FunFam" id="1.20.1560.10:FF:000055">
    <property type="entry name" value="ABC multidrug transporter (Eurofung)"/>
    <property type="match status" value="1"/>
</dbReference>
<dbReference type="FunFam" id="1.20.1560.10:FF:000066">
    <property type="entry name" value="ABC multidrug transporter (Eurofung)"/>
    <property type="match status" value="1"/>
</dbReference>
<protein>
    <recommendedName>
        <fullName evidence="16">ABC transporter</fullName>
    </recommendedName>
</protein>
<dbReference type="SUPFAM" id="SSF52540">
    <property type="entry name" value="P-loop containing nucleoside triphosphate hydrolases"/>
    <property type="match status" value="2"/>
</dbReference>
<dbReference type="PROSITE" id="PS50929">
    <property type="entry name" value="ABC_TM1F"/>
    <property type="match status" value="2"/>
</dbReference>
<dbReference type="Pfam" id="PF00664">
    <property type="entry name" value="ABC_membrane"/>
    <property type="match status" value="2"/>
</dbReference>
<keyword evidence="5 11" id="KW-0812">Transmembrane</keyword>
<dbReference type="EMBL" id="KZ679695">
    <property type="protein sequence ID" value="PTB48976.1"/>
    <property type="molecule type" value="Genomic_DNA"/>
</dbReference>
<feature type="transmembrane region" description="Helical" evidence="11">
    <location>
        <begin position="267"/>
        <end position="288"/>
    </location>
</feature>
<dbReference type="FunFam" id="3.40.50.300:FF:001854">
    <property type="entry name" value="ABC multidrug transporter (Eurofung)"/>
    <property type="match status" value="1"/>
</dbReference>
<evidence type="ECO:0000259" key="12">
    <source>
        <dbReference type="PROSITE" id="PS50893"/>
    </source>
</evidence>
<dbReference type="GO" id="GO:0016887">
    <property type="term" value="F:ATP hydrolysis activity"/>
    <property type="evidence" value="ECO:0007669"/>
    <property type="project" value="InterPro"/>
</dbReference>
<dbReference type="Pfam" id="PF24357">
    <property type="entry name" value="TMD0_ABC"/>
    <property type="match status" value="1"/>
</dbReference>
<dbReference type="InterPro" id="IPR036640">
    <property type="entry name" value="ABC1_TM_sf"/>
</dbReference>
<dbReference type="SMART" id="SM00382">
    <property type="entry name" value="AAA"/>
    <property type="match status" value="2"/>
</dbReference>
<dbReference type="InterPro" id="IPR011527">
    <property type="entry name" value="ABC1_TM_dom"/>
</dbReference>
<feature type="transmembrane region" description="Helical" evidence="11">
    <location>
        <begin position="93"/>
        <end position="111"/>
    </location>
</feature>
<organism evidence="14 15">
    <name type="scientific">Trichoderma harzianum CBS 226.95</name>
    <dbReference type="NCBI Taxonomy" id="983964"/>
    <lineage>
        <taxon>Eukaryota</taxon>
        <taxon>Fungi</taxon>
        <taxon>Dikarya</taxon>
        <taxon>Ascomycota</taxon>
        <taxon>Pezizomycotina</taxon>
        <taxon>Sordariomycetes</taxon>
        <taxon>Hypocreomycetidae</taxon>
        <taxon>Hypocreales</taxon>
        <taxon>Hypocreaceae</taxon>
        <taxon>Trichoderma</taxon>
    </lineage>
</organism>
<dbReference type="InterPro" id="IPR044746">
    <property type="entry name" value="ABCC_6TM_D1"/>
</dbReference>
<feature type="transmembrane region" description="Helical" evidence="11">
    <location>
        <begin position="68"/>
        <end position="87"/>
    </location>
</feature>
<feature type="domain" description="ABC transporter" evidence="12">
    <location>
        <begin position="1196"/>
        <end position="1451"/>
    </location>
</feature>
<dbReference type="InterPro" id="IPR003593">
    <property type="entry name" value="AAA+_ATPase"/>
</dbReference>
<evidence type="ECO:0000313" key="14">
    <source>
        <dbReference type="EMBL" id="PTB48976.1"/>
    </source>
</evidence>
<dbReference type="GO" id="GO:0005886">
    <property type="term" value="C:plasma membrane"/>
    <property type="evidence" value="ECO:0007669"/>
    <property type="project" value="UniProtKB-SubCell"/>
</dbReference>
<dbReference type="GO" id="GO:0005524">
    <property type="term" value="F:ATP binding"/>
    <property type="evidence" value="ECO:0007669"/>
    <property type="project" value="UniProtKB-KW"/>
</dbReference>
<feature type="transmembrane region" description="Helical" evidence="11">
    <location>
        <begin position="404"/>
        <end position="426"/>
    </location>
</feature>
<keyword evidence="7" id="KW-0067">ATP-binding</keyword>
<dbReference type="GO" id="GO:0140359">
    <property type="term" value="F:ABC-type transporter activity"/>
    <property type="evidence" value="ECO:0007669"/>
    <property type="project" value="InterPro"/>
</dbReference>
<feature type="domain" description="ABC transporter" evidence="12">
    <location>
        <begin position="588"/>
        <end position="816"/>
    </location>
</feature>
<name>A0A2T3ZVY6_TRIHA</name>
<reference evidence="14 15" key="1">
    <citation type="submission" date="2016-07" db="EMBL/GenBank/DDBJ databases">
        <title>Multiple horizontal gene transfer events from other fungi enriched the ability of initially mycotrophic Trichoderma (Ascomycota) to feed on dead plant biomass.</title>
        <authorList>
            <consortium name="DOE Joint Genome Institute"/>
            <person name="Aerts A."/>
            <person name="Atanasova L."/>
            <person name="Chenthamara K."/>
            <person name="Zhang J."/>
            <person name="Grujic M."/>
            <person name="Henrissat B."/>
            <person name="Kuo A."/>
            <person name="Salamov A."/>
            <person name="Lipzen A."/>
            <person name="Labutti K."/>
            <person name="Barry K."/>
            <person name="Miao Y."/>
            <person name="Rahimi M.J."/>
            <person name="Shen Q."/>
            <person name="Grigoriev I.V."/>
            <person name="Kubicek C.P."/>
            <person name="Druzhinina I.S."/>
        </authorList>
    </citation>
    <scope>NUCLEOTIDE SEQUENCE [LARGE SCALE GENOMIC DNA]</scope>
    <source>
        <strain evidence="14 15">CBS 226.95</strain>
    </source>
</reference>
<dbReference type="FunFam" id="3.40.50.300:FF:002145">
    <property type="entry name" value="ABC transporter (MsbA subfamily)"/>
    <property type="match status" value="1"/>
</dbReference>
<evidence type="ECO:0000256" key="4">
    <source>
        <dbReference type="ARBA" id="ARBA00022475"/>
    </source>
</evidence>
<feature type="transmembrane region" description="Helical" evidence="11">
    <location>
        <begin position="1103"/>
        <end position="1124"/>
    </location>
</feature>
<dbReference type="InterPro" id="IPR050173">
    <property type="entry name" value="ABC_transporter_C-like"/>
</dbReference>
<dbReference type="STRING" id="983964.A0A2T3ZVY6"/>
<evidence type="ECO:0000256" key="5">
    <source>
        <dbReference type="ARBA" id="ARBA00022692"/>
    </source>
</evidence>
<keyword evidence="15" id="KW-1185">Reference proteome</keyword>
<evidence type="ECO:0000259" key="13">
    <source>
        <dbReference type="PROSITE" id="PS50929"/>
    </source>
</evidence>
<evidence type="ECO:0000256" key="10">
    <source>
        <dbReference type="ARBA" id="ARBA00023180"/>
    </source>
</evidence>
<evidence type="ECO:0000256" key="2">
    <source>
        <dbReference type="ARBA" id="ARBA00009726"/>
    </source>
</evidence>
<feature type="transmembrane region" description="Helical" evidence="11">
    <location>
        <begin position="27"/>
        <end position="47"/>
    </location>
</feature>
<feature type="domain" description="ABC transmembrane type-1" evidence="13">
    <location>
        <begin position="279"/>
        <end position="542"/>
    </location>
</feature>
<sequence>MTMFVRNDELFQQNNEQFDFNIKFEQVFLSILPSVLFIIAASWRTVAQARKPVLVKAPFFQTIKVAAITAYTVLQLALLILAAAFGLFHTASIFITALVLKLLSSISMIPLTAVEHNRSSRPSVLLTSYLLLSLLFDVTQARTLYLSSATSAELSYSNLFTAAVVLKAAILVLESRKKSRWMNWNEKEHSPEEASGILSLGVFFWLNKLFLDGYRKVMLLDDLYSLDKSLDPEIIHEKFSRNMDYSKMKGDKFGLTKVLMRTLIGPLLLPTIPRLGLLGFTLAQPLFIERLLDYLAQDTLDPNTGYGFIGASFFIYAGIALCWAFHRYYHHRMRTMLRSILVTDTFIAATKARIGTSDDNAALTLMSTDIERIRMGFRQLHDIWASVLQVALSSWMLYSRVGVVFVAPIGVVIFCFICLVIVMSFIGNAQRDWMILVQKRVGLTATVIASMKNLKISGLSSPVRQFVQKLRVEELIAGVRFRKIFIAAALFGFIPLLLSPALTFALTQSRLDASRVFTSLSFLTLLTMPLSQVFQSIPEVISALACIGRIQAFLEGETRDDFRQVLADIKRHSGKAPIEGILPFESKVLITDGSFGWKADKPVLRDVNIRIPKRSLTVVVGPVGSGKSTLCKALLGEIPFHEGRIILDARIPHVGFCDQTAFLSNGSIKDNIIGFSLVDELRYAEVIDATALAFDFATFTEGDRTNVGSDGISLSGGQKQRVALARALYLQTDFLVLDDIFSGLDVDTEQQVFRKVFGTEGLLTRRRSTVVLCTHSVRHLPAADYVIVLEGGIVSEQGTFNKLMANQGYLQRLGLKKSSENNARPERSVAKENIQELTFEEIRTTLPIVNTTPNADASRQVGDRTVYKHYMMNMGWSVAVSALFFATLWGFLLNFSTIWLTYWVDDIDAENPAHSHAFWAGIYALLQIGALISLFLLGASIWVVSIKRAGANLHQDILRTLFRATLRFFTETDTGVTTNLFSQDLNLIDTELPDATVSTLFSITQVIGQMAIMLTSSLYLAISFPFLIALLYMVQRFYLRTSRQLRLLDLEAKSPLYTHFLDTVRGIATLRAFGFIPNDVYKNFRLLTSSQRPSYLLLMIQEWLNLVLNVVVMLLAIALTTLAVRLHSNSAFAGAALYSLLSFGENLAGIVLFWTSLETSLGAIARLKTFNDTVKPEDRDGESIIPPENWPQRGVVELKGVSATYSPEYHEGSTTRLALHNIHLTINSGEKVAICGRTGSGKSSFIALLLKLLDPTSTTAGNIVIDGQLLQHLNRSELRQRIIAVPQETVFLPDGSTFQANLDVSEEATREECEAVLRAVGLWEFVQERGGLDAGMNASTFSAGQRQLMSLGRALVRRSIRQRKYATGTEHGGILLLDEVSSSVDQETERVMQQTIKTEFKNYTVIAVAHRLDMVMDFDKVVVMDRGEIVEMGIPAVLAQEAGSKFGDLVGARNQ</sequence>
<feature type="transmembrane region" description="Helical" evidence="11">
    <location>
        <begin position="484"/>
        <end position="504"/>
    </location>
</feature>
<evidence type="ECO:0000313" key="15">
    <source>
        <dbReference type="Proteomes" id="UP000241690"/>
    </source>
</evidence>
<comment type="similarity">
    <text evidence="2">Belongs to the ABC transporter superfamily. ABCC family. Conjugate transporter (TC 3.A.1.208) subfamily.</text>
</comment>
<gene>
    <name evidence="14" type="ORF">M431DRAFT_154472</name>
</gene>
<feature type="domain" description="ABC transmembrane type-1" evidence="13">
    <location>
        <begin position="882"/>
        <end position="1159"/>
    </location>
</feature>
<dbReference type="GeneID" id="36621468"/>
<comment type="subcellular location">
    <subcellularLocation>
        <location evidence="1">Cell membrane</location>
        <topology evidence="1">Multi-pass membrane protein</topology>
    </subcellularLocation>
</comment>
<proteinExistence type="inferred from homology"/>
<feature type="transmembrane region" description="Helical" evidence="11">
    <location>
        <begin position="1136"/>
        <end position="1157"/>
    </location>
</feature>
<feature type="transmembrane region" description="Helical" evidence="11">
    <location>
        <begin position="308"/>
        <end position="329"/>
    </location>
</feature>
<dbReference type="PANTHER" id="PTHR24223:SF345">
    <property type="entry name" value="ABC MULTIDRUG TRANSPORTER (EUROFUNG)"/>
    <property type="match status" value="1"/>
</dbReference>
<keyword evidence="6" id="KW-0547">Nucleotide-binding</keyword>
<dbReference type="RefSeq" id="XP_024768653.1">
    <property type="nucleotide sequence ID" value="XM_024912909.1"/>
</dbReference>
<feature type="transmembrane region" description="Helical" evidence="11">
    <location>
        <begin position="154"/>
        <end position="173"/>
    </location>
</feature>
<dbReference type="SUPFAM" id="SSF90123">
    <property type="entry name" value="ABC transporter transmembrane region"/>
    <property type="match status" value="2"/>
</dbReference>
<evidence type="ECO:0008006" key="16">
    <source>
        <dbReference type="Google" id="ProtNLM"/>
    </source>
</evidence>
<dbReference type="InterPro" id="IPR027417">
    <property type="entry name" value="P-loop_NTPase"/>
</dbReference>
<evidence type="ECO:0000256" key="9">
    <source>
        <dbReference type="ARBA" id="ARBA00023136"/>
    </source>
</evidence>
<dbReference type="CDD" id="cd18580">
    <property type="entry name" value="ABC_6TM_ABCC_D2"/>
    <property type="match status" value="1"/>
</dbReference>
<dbReference type="Gene3D" id="1.20.1560.10">
    <property type="entry name" value="ABC transporter type 1, transmembrane domain"/>
    <property type="match status" value="2"/>
</dbReference>
<feature type="transmembrane region" description="Helical" evidence="11">
    <location>
        <begin position="878"/>
        <end position="902"/>
    </location>
</feature>
<evidence type="ECO:0000256" key="1">
    <source>
        <dbReference type="ARBA" id="ARBA00004651"/>
    </source>
</evidence>
<keyword evidence="10" id="KW-0325">Glycoprotein</keyword>